<evidence type="ECO:0000313" key="2">
    <source>
        <dbReference type="EMBL" id="CAG8847352.1"/>
    </source>
</evidence>
<feature type="region of interest" description="Disordered" evidence="1">
    <location>
        <begin position="28"/>
        <end position="56"/>
    </location>
</feature>
<keyword evidence="3" id="KW-1185">Reference proteome</keyword>
<evidence type="ECO:0000256" key="1">
    <source>
        <dbReference type="SAM" id="MobiDB-lite"/>
    </source>
</evidence>
<dbReference type="EMBL" id="CAJVQB010087277">
    <property type="protein sequence ID" value="CAG8847352.1"/>
    <property type="molecule type" value="Genomic_DNA"/>
</dbReference>
<reference evidence="2 3" key="1">
    <citation type="submission" date="2021-06" db="EMBL/GenBank/DDBJ databases">
        <authorList>
            <person name="Kallberg Y."/>
            <person name="Tangrot J."/>
            <person name="Rosling A."/>
        </authorList>
    </citation>
    <scope>NUCLEOTIDE SEQUENCE [LARGE SCALE GENOMIC DNA]</scope>
    <source>
        <strain evidence="2 3">120-4 pot B 10/14</strain>
    </source>
</reference>
<feature type="non-terminal residue" evidence="2">
    <location>
        <position position="56"/>
    </location>
</feature>
<gene>
    <name evidence="2" type="ORF">GMARGA_LOCUS38624</name>
</gene>
<feature type="non-terminal residue" evidence="2">
    <location>
        <position position="1"/>
    </location>
</feature>
<accession>A0ABN7X3P2</accession>
<proteinExistence type="predicted"/>
<name>A0ABN7X3P2_GIGMA</name>
<dbReference type="Proteomes" id="UP000789901">
    <property type="component" value="Unassembled WGS sequence"/>
</dbReference>
<sequence>SARSFDESFNNIEDEINDYDMKPFLENEIDDHDTEPFLEDSDDENYANTNEDSDFI</sequence>
<organism evidence="2 3">
    <name type="scientific">Gigaspora margarita</name>
    <dbReference type="NCBI Taxonomy" id="4874"/>
    <lineage>
        <taxon>Eukaryota</taxon>
        <taxon>Fungi</taxon>
        <taxon>Fungi incertae sedis</taxon>
        <taxon>Mucoromycota</taxon>
        <taxon>Glomeromycotina</taxon>
        <taxon>Glomeromycetes</taxon>
        <taxon>Diversisporales</taxon>
        <taxon>Gigasporaceae</taxon>
        <taxon>Gigaspora</taxon>
    </lineage>
</organism>
<protein>
    <submittedName>
        <fullName evidence="2">17276_t:CDS:1</fullName>
    </submittedName>
</protein>
<comment type="caution">
    <text evidence="2">The sequence shown here is derived from an EMBL/GenBank/DDBJ whole genome shotgun (WGS) entry which is preliminary data.</text>
</comment>
<evidence type="ECO:0000313" key="3">
    <source>
        <dbReference type="Proteomes" id="UP000789901"/>
    </source>
</evidence>